<organism evidence="2 3">
    <name type="scientific">Propioniciclava coleopterorum</name>
    <dbReference type="NCBI Taxonomy" id="2714937"/>
    <lineage>
        <taxon>Bacteria</taxon>
        <taxon>Bacillati</taxon>
        <taxon>Actinomycetota</taxon>
        <taxon>Actinomycetes</taxon>
        <taxon>Propionibacteriales</taxon>
        <taxon>Propionibacteriaceae</taxon>
        <taxon>Propioniciclava</taxon>
    </lineage>
</organism>
<dbReference type="InterPro" id="IPR019675">
    <property type="entry name" value="DUF2550"/>
</dbReference>
<dbReference type="EMBL" id="CP049865">
    <property type="protein sequence ID" value="QIK73329.1"/>
    <property type="molecule type" value="Genomic_DNA"/>
</dbReference>
<dbReference type="AlphaFoldDB" id="A0A6G7Y9D6"/>
<accession>A0A6G7Y9D6</accession>
<evidence type="ECO:0000313" key="3">
    <source>
        <dbReference type="Proteomes" id="UP000501058"/>
    </source>
</evidence>
<keyword evidence="1" id="KW-0812">Transmembrane</keyword>
<keyword evidence="1" id="KW-1133">Transmembrane helix</keyword>
<keyword evidence="1" id="KW-0472">Membrane</keyword>
<dbReference type="Pfam" id="PF10739">
    <property type="entry name" value="DUF2550"/>
    <property type="match status" value="1"/>
</dbReference>
<evidence type="ECO:0000256" key="1">
    <source>
        <dbReference type="SAM" id="Phobius"/>
    </source>
</evidence>
<dbReference type="RefSeq" id="WP_166234398.1">
    <property type="nucleotide sequence ID" value="NZ_CP049865.1"/>
</dbReference>
<name>A0A6G7Y9D6_9ACTN</name>
<keyword evidence="3" id="KW-1185">Reference proteome</keyword>
<protein>
    <submittedName>
        <fullName evidence="2">DUF2550 family protein</fullName>
    </submittedName>
</protein>
<gene>
    <name evidence="2" type="ORF">G7070_14995</name>
</gene>
<dbReference type="KEGG" id="prv:G7070_14995"/>
<reference evidence="2 3" key="1">
    <citation type="submission" date="2020-03" db="EMBL/GenBank/DDBJ databases">
        <title>Propioniciclava sp. nov., isolated from Hydrophilus acuminatus.</title>
        <authorList>
            <person name="Hyun D.-W."/>
            <person name="Bae J.-W."/>
        </authorList>
    </citation>
    <scope>NUCLEOTIDE SEQUENCE [LARGE SCALE GENOMIC DNA]</scope>
    <source>
        <strain evidence="2 3">HDW11</strain>
    </source>
</reference>
<sequence length="149" mass="16513">MPDWWSWSAGLAVVLLICVLAPIAWLLFRRMWLSMGHGRVFACSLQRTPTSVWKVGVARFHADTFEWYRVFSLSLRPKVTFRRDQTVVLKVHPAHGGEGSGVFPGHSIVELGPPLAGRSLAMARPDLTAFTSWTEASPPGMKNGRLLGS</sequence>
<feature type="transmembrane region" description="Helical" evidence="1">
    <location>
        <begin position="6"/>
        <end position="28"/>
    </location>
</feature>
<dbReference type="Proteomes" id="UP000501058">
    <property type="component" value="Chromosome"/>
</dbReference>
<evidence type="ECO:0000313" key="2">
    <source>
        <dbReference type="EMBL" id="QIK73329.1"/>
    </source>
</evidence>
<proteinExistence type="predicted"/>